<gene>
    <name evidence="1" type="ORF">AVDCRST_MAG95-2118</name>
</gene>
<name>A0A6J4ILN3_9BACT</name>
<proteinExistence type="predicted"/>
<reference evidence="1" key="1">
    <citation type="submission" date="2020-02" db="EMBL/GenBank/DDBJ databases">
        <authorList>
            <person name="Meier V. D."/>
        </authorList>
    </citation>
    <scope>NUCLEOTIDE SEQUENCE</scope>
    <source>
        <strain evidence="1">AVDCRST_MAG95</strain>
    </source>
</reference>
<feature type="non-terminal residue" evidence="1">
    <location>
        <position position="1"/>
    </location>
</feature>
<sequence>EVLVSMFMLISYMSVIIEVNW</sequence>
<organism evidence="1">
    <name type="scientific">uncultured Adhaeribacter sp</name>
    <dbReference type="NCBI Taxonomy" id="448109"/>
    <lineage>
        <taxon>Bacteria</taxon>
        <taxon>Pseudomonadati</taxon>
        <taxon>Bacteroidota</taxon>
        <taxon>Cytophagia</taxon>
        <taxon>Cytophagales</taxon>
        <taxon>Hymenobacteraceae</taxon>
        <taxon>Adhaeribacter</taxon>
        <taxon>environmental samples</taxon>
    </lineage>
</organism>
<dbReference type="EMBL" id="CADCTJ010000663">
    <property type="protein sequence ID" value="CAA9256310.1"/>
    <property type="molecule type" value="Genomic_DNA"/>
</dbReference>
<accession>A0A6J4ILN3</accession>
<evidence type="ECO:0000313" key="1">
    <source>
        <dbReference type="EMBL" id="CAA9256310.1"/>
    </source>
</evidence>
<dbReference type="AlphaFoldDB" id="A0A6J4ILN3"/>
<protein>
    <submittedName>
        <fullName evidence="1">Uncharacterized protein</fullName>
    </submittedName>
</protein>